<evidence type="ECO:0000313" key="1">
    <source>
        <dbReference type="EMBL" id="NYE72566.1"/>
    </source>
</evidence>
<dbReference type="InterPro" id="IPR023393">
    <property type="entry name" value="START-like_dom_sf"/>
</dbReference>
<dbReference type="Pfam" id="PF10604">
    <property type="entry name" value="Polyketide_cyc2"/>
    <property type="match status" value="1"/>
</dbReference>
<accession>A0A7Y9I916</accession>
<dbReference type="Proteomes" id="UP000569914">
    <property type="component" value="Unassembled WGS sequence"/>
</dbReference>
<dbReference type="InterPro" id="IPR019587">
    <property type="entry name" value="Polyketide_cyclase/dehydratase"/>
</dbReference>
<protein>
    <recommendedName>
        <fullName evidence="3">Polyketide cyclase / dehydrase and lipid transport</fullName>
    </recommendedName>
</protein>
<dbReference type="RefSeq" id="WP_179753452.1">
    <property type="nucleotide sequence ID" value="NZ_JACCBU010000001.1"/>
</dbReference>
<sequence length="166" mass="18223">MPQVEARVRVAVDPATAFAVSQTTGPTRLRWDPFIRRQHFLDGATTAGRGVRTFTRSRHGLSMISRYGSYAPPAPGRDTGNVGMTMERGPWFFETFGGGWRFVPDGEGGTVATWKYTFSCRPAWARPVLERLGSWLLGRDIRRRIAGFANGCSDPEVLAAARSGSG</sequence>
<organism evidence="1 2">
    <name type="scientific">Microlunatus parietis</name>
    <dbReference type="NCBI Taxonomy" id="682979"/>
    <lineage>
        <taxon>Bacteria</taxon>
        <taxon>Bacillati</taxon>
        <taxon>Actinomycetota</taxon>
        <taxon>Actinomycetes</taxon>
        <taxon>Propionibacteriales</taxon>
        <taxon>Propionibacteriaceae</taxon>
        <taxon>Microlunatus</taxon>
    </lineage>
</organism>
<name>A0A7Y9I916_9ACTN</name>
<dbReference type="CDD" id="cd07812">
    <property type="entry name" value="SRPBCC"/>
    <property type="match status" value="1"/>
</dbReference>
<reference evidence="1 2" key="1">
    <citation type="submission" date="2020-07" db="EMBL/GenBank/DDBJ databases">
        <title>Sequencing the genomes of 1000 actinobacteria strains.</title>
        <authorList>
            <person name="Klenk H.-P."/>
        </authorList>
    </citation>
    <scope>NUCLEOTIDE SEQUENCE [LARGE SCALE GENOMIC DNA]</scope>
    <source>
        <strain evidence="1 2">DSM 22083</strain>
    </source>
</reference>
<dbReference type="Gene3D" id="3.30.530.20">
    <property type="match status" value="1"/>
</dbReference>
<dbReference type="AlphaFoldDB" id="A0A7Y9I916"/>
<dbReference type="EMBL" id="JACCBU010000001">
    <property type="protein sequence ID" value="NYE72566.1"/>
    <property type="molecule type" value="Genomic_DNA"/>
</dbReference>
<comment type="caution">
    <text evidence="1">The sequence shown here is derived from an EMBL/GenBank/DDBJ whole genome shotgun (WGS) entry which is preliminary data.</text>
</comment>
<keyword evidence="2" id="KW-1185">Reference proteome</keyword>
<evidence type="ECO:0000313" key="2">
    <source>
        <dbReference type="Proteomes" id="UP000569914"/>
    </source>
</evidence>
<gene>
    <name evidence="1" type="ORF">BKA15_003895</name>
</gene>
<proteinExistence type="predicted"/>
<evidence type="ECO:0008006" key="3">
    <source>
        <dbReference type="Google" id="ProtNLM"/>
    </source>
</evidence>
<dbReference type="SUPFAM" id="SSF55961">
    <property type="entry name" value="Bet v1-like"/>
    <property type="match status" value="1"/>
</dbReference>